<evidence type="ECO:0008006" key="4">
    <source>
        <dbReference type="Google" id="ProtNLM"/>
    </source>
</evidence>
<organism evidence="2 3">
    <name type="scientific">Sphaceloma murrayae</name>
    <dbReference type="NCBI Taxonomy" id="2082308"/>
    <lineage>
        <taxon>Eukaryota</taxon>
        <taxon>Fungi</taxon>
        <taxon>Dikarya</taxon>
        <taxon>Ascomycota</taxon>
        <taxon>Pezizomycotina</taxon>
        <taxon>Dothideomycetes</taxon>
        <taxon>Dothideomycetidae</taxon>
        <taxon>Myriangiales</taxon>
        <taxon>Elsinoaceae</taxon>
        <taxon>Sphaceloma</taxon>
    </lineage>
</organism>
<dbReference type="STRING" id="2082308.A0A2K1QQ09"/>
<feature type="compositionally biased region" description="Basic and acidic residues" evidence="1">
    <location>
        <begin position="228"/>
        <end position="240"/>
    </location>
</feature>
<feature type="region of interest" description="Disordered" evidence="1">
    <location>
        <begin position="576"/>
        <end position="607"/>
    </location>
</feature>
<evidence type="ECO:0000313" key="2">
    <source>
        <dbReference type="EMBL" id="PNS17111.1"/>
    </source>
</evidence>
<dbReference type="GO" id="GO:0000445">
    <property type="term" value="C:THO complex part of transcription export complex"/>
    <property type="evidence" value="ECO:0007669"/>
    <property type="project" value="TreeGrafter"/>
</dbReference>
<dbReference type="GO" id="GO:0006406">
    <property type="term" value="P:mRNA export from nucleus"/>
    <property type="evidence" value="ECO:0007669"/>
    <property type="project" value="TreeGrafter"/>
</dbReference>
<accession>A0A2K1QQ09</accession>
<feature type="region of interest" description="Disordered" evidence="1">
    <location>
        <begin position="212"/>
        <end position="256"/>
    </location>
</feature>
<reference evidence="2 3" key="1">
    <citation type="submission" date="2017-06" db="EMBL/GenBank/DDBJ databases">
        <title>Draft genome sequence of a variant of Elsinoe murrayae.</title>
        <authorList>
            <person name="Cheng Q."/>
        </authorList>
    </citation>
    <scope>NUCLEOTIDE SEQUENCE [LARGE SCALE GENOMIC DNA]</scope>
    <source>
        <strain evidence="2 3">CQ-2017a</strain>
    </source>
</reference>
<sequence length="607" mass="68562">MAVDENFAPPAIAAVESRLRSTLQDSLHSEVAYGGIDRPLATDQFADSLSAIAATLDEHNTNSHTPLVLENAARRIFYDIVKSITVDSPEARHLWHFLDILLLLCELRQTGRSLIWYLVEELVESQTADQCRVIFDFLDARRERLTQREFQVTHLIILRTCNELLRRLSKAEDATFCGRVFFFLFQVFPLGEQSSVNLRGEFHTDNVTLFEEEPGSGSLSASEDMMDTEVKSPDDAEPPTKRSKRRKSSSKKAKRQVDDIGKFYPIFWRIQRDFSNPLRLTESDEAFATFKLSLESTIAKFSSTPVVNTKSTTDNTRGAKRKRGNDEGNDYQSNYNPKYLTSKELFELELSDLSFQRHILVQALILLDFLLSLSEQAQKKIDSSGVSRTNSSVNYTYRLPEEKKAWVQSARAKIAAYIQQGPDGNFYYRMVSTVLARDKNWIWWKIQKCPPIVADAMPAEDFVEAMKSVVTMTANRRMRARPMGAMDLTFLSEADSAKGLDKLKDPARFSTPGITELVTEATRTELDLDFAEGEEKEAIQARIDSITWRAIRATSRTSLSKLDKLEPSKKIAEVLAGETESGERANVDSESPAVVQSKTPEVQVASN</sequence>
<protein>
    <recommendedName>
        <fullName evidence="4">THO complex subunit 1</fullName>
    </recommendedName>
</protein>
<dbReference type="PANTHER" id="PTHR13265">
    <property type="entry name" value="THO COMPLEX SUBUNIT 1"/>
    <property type="match status" value="1"/>
</dbReference>
<dbReference type="AlphaFoldDB" id="A0A2K1QQ09"/>
<dbReference type="InterPro" id="IPR021861">
    <property type="entry name" value="THO_THOC1"/>
</dbReference>
<proteinExistence type="predicted"/>
<dbReference type="OrthoDB" id="10257415at2759"/>
<comment type="caution">
    <text evidence="2">The sequence shown here is derived from an EMBL/GenBank/DDBJ whole genome shotgun (WGS) entry which is preliminary data.</text>
</comment>
<keyword evidence="3" id="KW-1185">Reference proteome</keyword>
<feature type="compositionally biased region" description="Basic residues" evidence="1">
    <location>
        <begin position="241"/>
        <end position="254"/>
    </location>
</feature>
<dbReference type="InParanoid" id="A0A2K1QQ09"/>
<dbReference type="Proteomes" id="UP000243797">
    <property type="component" value="Unassembled WGS sequence"/>
</dbReference>
<feature type="region of interest" description="Disordered" evidence="1">
    <location>
        <begin position="308"/>
        <end position="334"/>
    </location>
</feature>
<evidence type="ECO:0000256" key="1">
    <source>
        <dbReference type="SAM" id="MobiDB-lite"/>
    </source>
</evidence>
<name>A0A2K1QQ09_9PEZI</name>
<evidence type="ECO:0000313" key="3">
    <source>
        <dbReference type="Proteomes" id="UP000243797"/>
    </source>
</evidence>
<dbReference type="PANTHER" id="PTHR13265:SF0">
    <property type="entry name" value="HPR1"/>
    <property type="match status" value="1"/>
</dbReference>
<feature type="compositionally biased region" description="Polar residues" evidence="1">
    <location>
        <begin position="594"/>
        <end position="607"/>
    </location>
</feature>
<dbReference type="Pfam" id="PF11957">
    <property type="entry name" value="efThoc1"/>
    <property type="match status" value="1"/>
</dbReference>
<gene>
    <name evidence="2" type="ORF">CAC42_7165</name>
</gene>
<dbReference type="EMBL" id="NKHZ01000052">
    <property type="protein sequence ID" value="PNS17111.1"/>
    <property type="molecule type" value="Genomic_DNA"/>
</dbReference>